<keyword evidence="1" id="KW-0175">Coiled coil</keyword>
<evidence type="ECO:0000313" key="3">
    <source>
        <dbReference type="Proteomes" id="UP000032809"/>
    </source>
</evidence>
<accession>A0A0C7NZ29</accession>
<sequence>MIILKGVYGDFMKLRPSWVKKIFVDDTSIKNEKGPELFEKYTYEIEGRFGNYKWLNNEFNLEDEGDNTKLQELKIDIEYIPLILTIFRINTFFKSSKKSVISLLSTEQENRTAEIITEESLVYALNESSESVFVYLKKLKKGIIEHHLVFSHGNYGNFYDLNIETDEKGIRNFYKNLLNETNNFRVAVLPTITQKSSPYYNKILEKLEIVNYEDILGITDEFFSLFDISPNDIVGNITAQKDLESYANYLSNLRNENDFYYFDEDVDDLDIDFSVKNMEELEDEIKDSINDSEELYSIDNTYEDEYFDIFLELEEEFMDFMDRVMFDDSLDEEIKRKYLMGVKNLINEISALFNNLKSKKEFEKEILLDLVNAYGIDQIKLKKELFSQIFDEIDMENDLKDIYEISEDKVLNDYKKWYKEVIYKKGKSMMEFIKN</sequence>
<dbReference type="HOGENOM" id="CLU_629654_0_0_0"/>
<dbReference type="EMBL" id="LN824141">
    <property type="protein sequence ID" value="CEP78538.1"/>
    <property type="molecule type" value="Genomic_DNA"/>
</dbReference>
<feature type="coiled-coil region" evidence="1">
    <location>
        <begin position="271"/>
        <end position="298"/>
    </location>
</feature>
<gene>
    <name evidence="2" type="ORF">DTL3_1240</name>
</gene>
<dbReference type="Proteomes" id="UP000032809">
    <property type="component" value="Chromosome I"/>
</dbReference>
<dbReference type="STRING" id="1006576.DTL3_1240"/>
<dbReference type="AlphaFoldDB" id="A0A0C7NZ29"/>
<evidence type="ECO:0000256" key="1">
    <source>
        <dbReference type="SAM" id="Coils"/>
    </source>
</evidence>
<protein>
    <submittedName>
        <fullName evidence="2">Uncharacterized protein</fullName>
    </submittedName>
</protein>
<reference evidence="3" key="1">
    <citation type="submission" date="2014-11" db="EMBL/GenBank/DDBJ databases">
        <authorList>
            <person name="Wibberg D."/>
        </authorList>
    </citation>
    <scope>NUCLEOTIDE SEQUENCE [LARGE SCALE GENOMIC DNA]</scope>
    <source>
        <strain evidence="3">L3</strain>
    </source>
</reference>
<dbReference type="KEGG" id="dtn:DTL3_1240"/>
<name>A0A0C7NZ29_DEFTU</name>
<dbReference type="OrthoDB" id="42955at2"/>
<dbReference type="RefSeq" id="WP_045087963.1">
    <property type="nucleotide sequence ID" value="NZ_LN824141.1"/>
</dbReference>
<proteinExistence type="predicted"/>
<organism evidence="2 3">
    <name type="scientific">Defluviitoga tunisiensis</name>
    <dbReference type="NCBI Taxonomy" id="1006576"/>
    <lineage>
        <taxon>Bacteria</taxon>
        <taxon>Thermotogati</taxon>
        <taxon>Thermotogota</taxon>
        <taxon>Thermotogae</taxon>
        <taxon>Petrotogales</taxon>
        <taxon>Petrotogaceae</taxon>
        <taxon>Defluviitoga</taxon>
    </lineage>
</organism>
<evidence type="ECO:0000313" key="2">
    <source>
        <dbReference type="EMBL" id="CEP78538.1"/>
    </source>
</evidence>
<keyword evidence="3" id="KW-1185">Reference proteome</keyword>